<dbReference type="PANTHER" id="PTHR12756:SF11">
    <property type="entry name" value="CYTOSOLIC CARBOXYPEPTIDASE 1"/>
    <property type="match status" value="1"/>
</dbReference>
<dbReference type="SUPFAM" id="SSF53187">
    <property type="entry name" value="Zn-dependent exopeptidases"/>
    <property type="match status" value="1"/>
</dbReference>
<comment type="cofactor">
    <cofactor evidence="1">
        <name>Zn(2+)</name>
        <dbReference type="ChEBI" id="CHEBI:29105"/>
    </cofactor>
</comment>
<evidence type="ECO:0000256" key="3">
    <source>
        <dbReference type="PROSITE-ProRule" id="PRU01379"/>
    </source>
</evidence>
<protein>
    <recommendedName>
        <fullName evidence="4">Peptidase M14 domain-containing protein</fullName>
    </recommendedName>
</protein>
<dbReference type="AlphaFoldDB" id="A0A7R9UC42"/>
<feature type="active site" description="Proton donor/acceptor" evidence="3">
    <location>
        <position position="183"/>
    </location>
</feature>
<name>A0A7R9UC42_9STRA</name>
<evidence type="ECO:0000256" key="2">
    <source>
        <dbReference type="ARBA" id="ARBA00005988"/>
    </source>
</evidence>
<feature type="domain" description="Peptidase M14" evidence="4">
    <location>
        <begin position="1"/>
        <end position="219"/>
    </location>
</feature>
<dbReference type="Pfam" id="PF00246">
    <property type="entry name" value="Peptidase_M14"/>
    <property type="match status" value="1"/>
</dbReference>
<dbReference type="GO" id="GO:0006508">
    <property type="term" value="P:proteolysis"/>
    <property type="evidence" value="ECO:0007669"/>
    <property type="project" value="InterPro"/>
</dbReference>
<evidence type="ECO:0000259" key="4">
    <source>
        <dbReference type="PROSITE" id="PS52035"/>
    </source>
</evidence>
<proteinExistence type="inferred from homology"/>
<dbReference type="EMBL" id="HBEA01013449">
    <property type="protein sequence ID" value="CAD8260724.1"/>
    <property type="molecule type" value="Transcribed_RNA"/>
</dbReference>
<dbReference type="Gene3D" id="3.40.630.10">
    <property type="entry name" value="Zn peptidases"/>
    <property type="match status" value="1"/>
</dbReference>
<gene>
    <name evidence="5" type="ORF">PPYR1160_LOCUS10226</name>
</gene>
<reference evidence="5" key="1">
    <citation type="submission" date="2021-01" db="EMBL/GenBank/DDBJ databases">
        <authorList>
            <person name="Corre E."/>
            <person name="Pelletier E."/>
            <person name="Niang G."/>
            <person name="Scheremetjew M."/>
            <person name="Finn R."/>
            <person name="Kale V."/>
            <person name="Holt S."/>
            <person name="Cochrane G."/>
            <person name="Meng A."/>
            <person name="Brown T."/>
            <person name="Cohen L."/>
        </authorList>
    </citation>
    <scope>NUCLEOTIDE SEQUENCE</scope>
    <source>
        <strain evidence="5">CCMP2078</strain>
    </source>
</reference>
<dbReference type="InterPro" id="IPR000834">
    <property type="entry name" value="Peptidase_M14"/>
</dbReference>
<comment type="similarity">
    <text evidence="2 3">Belongs to the peptidase M14 family.</text>
</comment>
<dbReference type="CDD" id="cd06234">
    <property type="entry name" value="M14_PaCCP-like"/>
    <property type="match status" value="1"/>
</dbReference>
<dbReference type="GO" id="GO:0004181">
    <property type="term" value="F:metallocarboxypeptidase activity"/>
    <property type="evidence" value="ECO:0007669"/>
    <property type="project" value="InterPro"/>
</dbReference>
<evidence type="ECO:0000313" key="5">
    <source>
        <dbReference type="EMBL" id="CAD8260724.1"/>
    </source>
</evidence>
<organism evidence="5">
    <name type="scientific">Pinguiococcus pyrenoidosus</name>
    <dbReference type="NCBI Taxonomy" id="172671"/>
    <lineage>
        <taxon>Eukaryota</taxon>
        <taxon>Sar</taxon>
        <taxon>Stramenopiles</taxon>
        <taxon>Ochrophyta</taxon>
        <taxon>Pinguiophyceae</taxon>
        <taxon>Pinguiochrysidales</taxon>
        <taxon>Pinguiochrysidaceae</taxon>
        <taxon>Pinguiococcus</taxon>
    </lineage>
</organism>
<dbReference type="PANTHER" id="PTHR12756">
    <property type="entry name" value="CYTOSOLIC CARBOXYPEPTIDASE"/>
    <property type="match status" value="1"/>
</dbReference>
<accession>A0A7R9UC42</accession>
<dbReference type="PROSITE" id="PS52035">
    <property type="entry name" value="PEPTIDASE_M14"/>
    <property type="match status" value="1"/>
</dbReference>
<dbReference type="GO" id="GO:0008270">
    <property type="term" value="F:zinc ion binding"/>
    <property type="evidence" value="ECO:0007669"/>
    <property type="project" value="InterPro"/>
</dbReference>
<evidence type="ECO:0000256" key="1">
    <source>
        <dbReference type="ARBA" id="ARBA00001947"/>
    </source>
</evidence>
<sequence length="229" mass="25188">MGARQHPGESMAEWFAEGFLRRLADPHDPKAKALLRIATVRVIPNMNPDGSVRGHLRTNAAGANLNREWWGGIYGDYEAPTLERSPEVYHVMKQLEEHGCDAYIDVHGDEIIEANFFAGAEGIPGWTEDMQNTFDHFSKAYVDASPDFQIGLGYGKTPPGRANLSICCNAVAAKFGCLAVTLEQPFKDASPPQDPKYGWSAPRAMRLGAAMVDALLDTRELLEAQKSLE</sequence>
<dbReference type="InterPro" id="IPR050821">
    <property type="entry name" value="Cytosolic_carboxypeptidase"/>
</dbReference>